<dbReference type="SUPFAM" id="SSF52317">
    <property type="entry name" value="Class I glutamine amidotransferase-like"/>
    <property type="match status" value="1"/>
</dbReference>
<dbReference type="Pfam" id="PF06283">
    <property type="entry name" value="ThuA"/>
    <property type="match status" value="1"/>
</dbReference>
<organism evidence="2">
    <name type="scientific">mine drainage metagenome</name>
    <dbReference type="NCBI Taxonomy" id="410659"/>
    <lineage>
        <taxon>unclassified sequences</taxon>
        <taxon>metagenomes</taxon>
        <taxon>ecological metagenomes</taxon>
    </lineage>
</organism>
<evidence type="ECO:0000259" key="1">
    <source>
        <dbReference type="Pfam" id="PF06283"/>
    </source>
</evidence>
<dbReference type="InterPro" id="IPR029010">
    <property type="entry name" value="ThuA-like"/>
</dbReference>
<accession>A0A1J5TF17</accession>
<evidence type="ECO:0000313" key="2">
    <source>
        <dbReference type="EMBL" id="OIR14925.1"/>
    </source>
</evidence>
<gene>
    <name evidence="2" type="ORF">GALL_40410</name>
</gene>
<sequence length="258" mass="29248">MHTFRLLAVLLLVSFATVAAEAQQFNVLVFSKTEGWHHDSIPAGVAAIEHLGQLHDFTVFWTEDANRVFNDKALSKYQVVVFLSTSGDILNADQKAAFERFIQHGGGFVGIHSASDTEYGWAWYTKLVGRMFYIHPTIQTATVEVLDRNFPGMEYFPKRFLATDEWYQFQPAVADNLHYLLAVDETTYDPHVVWGDQHKQGDGMGKFHPIAWYHTYDGGRSFYTAMGHLSATYGDPTFQHFLFGGIYWAATGKGFRAE</sequence>
<protein>
    <submittedName>
        <fullName evidence="2">Trehalose utilization</fullName>
    </submittedName>
</protein>
<dbReference type="EMBL" id="MLJW01000010">
    <property type="protein sequence ID" value="OIR14925.1"/>
    <property type="molecule type" value="Genomic_DNA"/>
</dbReference>
<dbReference type="Gene3D" id="3.40.50.880">
    <property type="match status" value="1"/>
</dbReference>
<reference evidence="2" key="1">
    <citation type="submission" date="2016-10" db="EMBL/GenBank/DDBJ databases">
        <title>Sequence of Gallionella enrichment culture.</title>
        <authorList>
            <person name="Poehlein A."/>
            <person name="Muehling M."/>
            <person name="Daniel R."/>
        </authorList>
    </citation>
    <scope>NUCLEOTIDE SEQUENCE</scope>
</reference>
<dbReference type="PANTHER" id="PTHR40469:SF2">
    <property type="entry name" value="GALACTOSE-BINDING DOMAIN-LIKE SUPERFAMILY PROTEIN"/>
    <property type="match status" value="1"/>
</dbReference>
<comment type="caution">
    <text evidence="2">The sequence shown here is derived from an EMBL/GenBank/DDBJ whole genome shotgun (WGS) entry which is preliminary data.</text>
</comment>
<dbReference type="PANTHER" id="PTHR40469">
    <property type="entry name" value="SECRETED GLYCOSYL HYDROLASE"/>
    <property type="match status" value="1"/>
</dbReference>
<name>A0A1J5TF17_9ZZZZ</name>
<dbReference type="AlphaFoldDB" id="A0A1J5TF17"/>
<proteinExistence type="predicted"/>
<feature type="domain" description="ThuA-like" evidence="1">
    <location>
        <begin position="26"/>
        <end position="249"/>
    </location>
</feature>
<dbReference type="InterPro" id="IPR029062">
    <property type="entry name" value="Class_I_gatase-like"/>
</dbReference>